<organism evidence="2 3">
    <name type="scientific">Paenibacillus borealis</name>
    <dbReference type="NCBI Taxonomy" id="160799"/>
    <lineage>
        <taxon>Bacteria</taxon>
        <taxon>Bacillati</taxon>
        <taxon>Bacillota</taxon>
        <taxon>Bacilli</taxon>
        <taxon>Bacillales</taxon>
        <taxon>Paenibacillaceae</taxon>
        <taxon>Paenibacillus</taxon>
    </lineage>
</organism>
<reference evidence="2 3" key="1">
    <citation type="submission" date="2016-10" db="EMBL/GenBank/DDBJ databases">
        <title>Paenibacillus species isolates.</title>
        <authorList>
            <person name="Beno S.M."/>
        </authorList>
    </citation>
    <scope>NUCLEOTIDE SEQUENCE [LARGE SCALE GENOMIC DNA]</scope>
    <source>
        <strain evidence="2 3">FSL H7-0744</strain>
    </source>
</reference>
<evidence type="ECO:0000313" key="3">
    <source>
        <dbReference type="Proteomes" id="UP000187412"/>
    </source>
</evidence>
<proteinExistence type="predicted"/>
<dbReference type="EMBL" id="MPTB01000028">
    <property type="protein sequence ID" value="OMD45088.1"/>
    <property type="molecule type" value="Genomic_DNA"/>
</dbReference>
<comment type="caution">
    <text evidence="2">The sequence shown here is derived from an EMBL/GenBank/DDBJ whole genome shotgun (WGS) entry which is preliminary data.</text>
</comment>
<dbReference type="RefSeq" id="WP_076112610.1">
    <property type="nucleotide sequence ID" value="NZ_MPTB01000028.1"/>
</dbReference>
<name>A0ABX3H3Y8_PAEBO</name>
<evidence type="ECO:0000313" key="2">
    <source>
        <dbReference type="EMBL" id="OMD45088.1"/>
    </source>
</evidence>
<gene>
    <name evidence="2" type="ORF">BSK56_21085</name>
</gene>
<dbReference type="InterPro" id="IPR014914">
    <property type="entry name" value="RES_dom"/>
</dbReference>
<accession>A0ABX3H3Y8</accession>
<dbReference type="Proteomes" id="UP000187412">
    <property type="component" value="Unassembled WGS sequence"/>
</dbReference>
<protein>
    <recommendedName>
        <fullName evidence="1">RES domain-containing protein</fullName>
    </recommendedName>
</protein>
<dbReference type="Pfam" id="PF08808">
    <property type="entry name" value="RES"/>
    <property type="match status" value="1"/>
</dbReference>
<feature type="domain" description="RES" evidence="1">
    <location>
        <begin position="253"/>
        <end position="371"/>
    </location>
</feature>
<sequence length="395" mass="45345">MDLQKYIEDSFESCEECNEEYINFLEEQNEDFPTEICFEVWRLLEELDIPLEEWKKIDAKCPMCEEFLMLSTILIRNTSEFEKWTEDKAVELLSDEVYECQACNSGEIPSTQKYGDPFDLKIISDLYSEFGVPNSLEEKIEGRIRCNCGEALDYDQPYVTENNVKIWYGDDLEADFTEQIINTFLVSSDDATVFTRLLINYPMMALEHDVGRKIYEAFLNKSVKGLITLSQGTILYRGRKRNVIERHVPFVESELWAPPEGIPGQGRYNPSGVPVLYLTDNKSTALKEIDLQNGEAAEIGQFVTLASLTIWDLENLDIDEFVSLPSLNRGSISKEYVFPNFLAQCAGKAGINGIKYNSVKDKNGNNIALLNYKRDYNLHLLSKKIETIDYSVMLR</sequence>
<keyword evidence="3" id="KW-1185">Reference proteome</keyword>
<evidence type="ECO:0000259" key="1">
    <source>
        <dbReference type="Pfam" id="PF08808"/>
    </source>
</evidence>